<evidence type="ECO:0000313" key="7">
    <source>
        <dbReference type="EMBL" id="KUP09118.1"/>
    </source>
</evidence>
<dbReference type="SUPFAM" id="SSF48239">
    <property type="entry name" value="Terpenoid cyclases/Protein prenyltransferases"/>
    <property type="match status" value="2"/>
</dbReference>
<dbReference type="EMBL" id="LDYG01000003">
    <property type="protein sequence ID" value="KUP09118.1"/>
    <property type="molecule type" value="Genomic_DNA"/>
</dbReference>
<keyword evidence="8" id="KW-1185">Reference proteome</keyword>
<keyword evidence="3" id="KW-0677">Repeat</keyword>
<dbReference type="PANTHER" id="PTHR11764:SF20">
    <property type="entry name" value="LANOSTEROL SYNTHASE"/>
    <property type="match status" value="1"/>
</dbReference>
<dbReference type="NCBIfam" id="TIGR01787">
    <property type="entry name" value="squalene_cyclas"/>
    <property type="match status" value="1"/>
</dbReference>
<comment type="caution">
    <text evidence="7">The sequence shown here is derived from an EMBL/GenBank/DDBJ whole genome shotgun (WGS) entry which is preliminary data.</text>
</comment>
<dbReference type="PATRIC" id="fig|1150625.3.peg.290"/>
<dbReference type="AlphaFoldDB" id="A0A147KC21"/>
<dbReference type="GO" id="GO:0016866">
    <property type="term" value="F:intramolecular transferase activity"/>
    <property type="evidence" value="ECO:0007669"/>
    <property type="project" value="InterPro"/>
</dbReference>
<dbReference type="UniPathway" id="UPA00337"/>
<feature type="domain" description="Squalene cyclase N-terminal" evidence="6">
    <location>
        <begin position="12"/>
        <end position="288"/>
    </location>
</feature>
<dbReference type="Gene3D" id="1.50.10.20">
    <property type="match status" value="2"/>
</dbReference>
<dbReference type="GO" id="GO:0016104">
    <property type="term" value="P:triterpenoid biosynthetic process"/>
    <property type="evidence" value="ECO:0007669"/>
    <property type="project" value="InterPro"/>
</dbReference>
<comment type="similarity">
    <text evidence="2">Belongs to the terpene cyclase/mutase family.</text>
</comment>
<accession>A0A147KC21</accession>
<reference evidence="7 8" key="1">
    <citation type="journal article" date="2016" name="Front. Microbiol.">
        <title>Microevolution Analysis of Bacillus coahuilensis Unveils Differences in Phosphorus Acquisition Strategies and Their Regulation.</title>
        <authorList>
            <person name="Gomez-Lunar Z."/>
            <person name="Hernandez-Gonzalez I."/>
            <person name="Rodriguez-Torres M.D."/>
            <person name="Souza V."/>
            <person name="Olmedo-Alvarez G."/>
        </authorList>
    </citation>
    <scope>NUCLEOTIDE SEQUENCE [LARGE SCALE GENOMIC DNA]</scope>
    <source>
        <strain evidence="8">p1.1.43</strain>
    </source>
</reference>
<dbReference type="InterPro" id="IPR032697">
    <property type="entry name" value="SQ_cyclase_N"/>
</dbReference>
<evidence type="ECO:0000256" key="2">
    <source>
        <dbReference type="ARBA" id="ARBA00009755"/>
    </source>
</evidence>
<gene>
    <name evidence="7" type="ORF">Q75_01385</name>
</gene>
<organism evidence="7 8">
    <name type="scientific">Bacillus coahuilensis p1.1.43</name>
    <dbReference type="NCBI Taxonomy" id="1150625"/>
    <lineage>
        <taxon>Bacteria</taxon>
        <taxon>Bacillati</taxon>
        <taxon>Bacillota</taxon>
        <taxon>Bacilli</taxon>
        <taxon>Bacillales</taxon>
        <taxon>Bacillaceae</taxon>
        <taxon>Bacillus</taxon>
    </lineage>
</organism>
<evidence type="ECO:0000256" key="4">
    <source>
        <dbReference type="ARBA" id="ARBA00023235"/>
    </source>
</evidence>
<evidence type="ECO:0000256" key="1">
    <source>
        <dbReference type="ARBA" id="ARBA00004999"/>
    </source>
</evidence>
<evidence type="ECO:0000313" key="8">
    <source>
        <dbReference type="Proteomes" id="UP000074108"/>
    </source>
</evidence>
<name>A0A147KC21_9BACI</name>
<dbReference type="OrthoDB" id="9758578at2"/>
<dbReference type="InterPro" id="IPR008930">
    <property type="entry name" value="Terpenoid_cyclase/PrenylTrfase"/>
</dbReference>
<dbReference type="Proteomes" id="UP000074108">
    <property type="component" value="Unassembled WGS sequence"/>
</dbReference>
<evidence type="ECO:0000259" key="5">
    <source>
        <dbReference type="Pfam" id="PF13243"/>
    </source>
</evidence>
<feature type="domain" description="Squalene cyclase C-terminal" evidence="5">
    <location>
        <begin position="304"/>
        <end position="620"/>
    </location>
</feature>
<dbReference type="PANTHER" id="PTHR11764">
    <property type="entry name" value="TERPENE CYCLASE/MUTASE FAMILY MEMBER"/>
    <property type="match status" value="1"/>
</dbReference>
<dbReference type="InterPro" id="IPR018333">
    <property type="entry name" value="Squalene_cyclase"/>
</dbReference>
<evidence type="ECO:0000259" key="6">
    <source>
        <dbReference type="Pfam" id="PF13249"/>
    </source>
</evidence>
<dbReference type="Pfam" id="PF13249">
    <property type="entry name" value="SQHop_cyclase_N"/>
    <property type="match status" value="1"/>
</dbReference>
<proteinExistence type="inferred from homology"/>
<dbReference type="SFLD" id="SFLDG01016">
    <property type="entry name" value="Prenyltransferase_Like_2"/>
    <property type="match status" value="1"/>
</dbReference>
<evidence type="ECO:0000256" key="3">
    <source>
        <dbReference type="ARBA" id="ARBA00022737"/>
    </source>
</evidence>
<dbReference type="InterPro" id="IPR032696">
    <property type="entry name" value="SQ_cyclase_C"/>
</dbReference>
<dbReference type="PROSITE" id="PS01074">
    <property type="entry name" value="TERPENE_SYNTHASES"/>
    <property type="match status" value="1"/>
</dbReference>
<keyword evidence="4" id="KW-0413">Isomerase</keyword>
<comment type="pathway">
    <text evidence="1">Secondary metabolite biosynthesis; hopanoid biosynthesis.</text>
</comment>
<dbReference type="STRING" id="1150625.Q75_01385"/>
<dbReference type="GO" id="GO:0005811">
    <property type="term" value="C:lipid droplet"/>
    <property type="evidence" value="ECO:0007669"/>
    <property type="project" value="InterPro"/>
</dbReference>
<dbReference type="RefSeq" id="WP_059350090.1">
    <property type="nucleotide sequence ID" value="NZ_LDYG01000003.1"/>
</dbReference>
<dbReference type="InterPro" id="IPR002365">
    <property type="entry name" value="Terpene_synthase_CS"/>
</dbReference>
<dbReference type="Pfam" id="PF13243">
    <property type="entry name" value="SQHop_cyclase_C"/>
    <property type="match status" value="1"/>
</dbReference>
<protein>
    <submittedName>
        <fullName evidence="7">Squalene-hopene cyclase</fullName>
    </submittedName>
</protein>
<sequence length="623" mass="71062">MNKLNDVIDGIIERLRKDQKEDGSWGYAFDTGIKTDCYTIILIKTLHLTEYENLVEKLVKRIESMQSKSGGFKLYRDEKEDNLSLTIEAYVALLYSGYRRAQDLSMTTIENRIRKLGGLAKADMFTKVLLATTGHLDWPKLFPIPVEFILLPPSFPVNFYDFSVFGRSNIAPILLLADSKFQIPKTTETPDISHLYVRELYWWSEDRGWNGFTKAIKKGVNNLIGLPNELHTLGRKQAENYMLDRLEDDGTLLSYYSSTFFMIYALLSVGYTKDHKVIKKAARGLLSMNTTVKDTIHIQYTTAHIWNTSLISHALQTAGASPDDTMVMRANHYLLQRQHTKFGDWAIYQPNLGPGGWGFSHSNTFNPDVDDTTASLRSIQKSLHSHPNYQSSWYRGLSFTLGMQNQDGGFPAFEKGVDKTFLHLLPVQGAEFLLTDPSTPDLTGRTLEFLGESAHLYKDSGAIKRGVNWLIENQRRDGSWYGRWGICYIYGTWAALTGLQAVGVSKEHPSVQEGIDWLKSIQQDDGGWGESCESDSQKTYIPLSKSTVTQTAWAVDALIAYEKEETVAIKKGMEFLLQNWNHEDWTMDYPLGQGMAKAFYIHYHSYRYVFPLLTMGHYKRKFM</sequence>